<gene>
    <name evidence="1" type="ORF">HMPREF1535_02845</name>
</gene>
<dbReference type="Proteomes" id="UP000033047">
    <property type="component" value="Unassembled WGS sequence"/>
</dbReference>
<proteinExistence type="predicted"/>
<sequence>MNAEKQYKRVFSNVVLPVRNVERVSFVDNRSDSVTQAKLITFIQKKGSNIKQRKIDYGNEVSNLNSEMSIPGGCKLYHATKDSNNVYSILDNGVDVRRSLSTQLGKGFYTTWFQYADNKYGSFVLRYTVTQKMNGQQVYSHSIKDANAKEMRDNQNYKEVWDVQNDFLYTPELDITIDGQDIPHQVKITESGVSKIQLESILVDKDVYTIEQFREKYKPRPKIDLSAIKRRK</sequence>
<dbReference type="PATRIC" id="fig|927665.4.peg.2922"/>
<dbReference type="RefSeq" id="WP_046146623.1">
    <property type="nucleotide sequence ID" value="NZ_KQ033913.1"/>
</dbReference>
<name>A0A0F5JAJ0_9BACT</name>
<dbReference type="GeneID" id="69979327"/>
<dbReference type="AlphaFoldDB" id="A0A0F5JAJ0"/>
<accession>A0A0F5JAJ0</accession>
<evidence type="ECO:0000313" key="2">
    <source>
        <dbReference type="Proteomes" id="UP000033047"/>
    </source>
</evidence>
<comment type="caution">
    <text evidence="1">The sequence shown here is derived from an EMBL/GenBank/DDBJ whole genome shotgun (WGS) entry which is preliminary data.</text>
</comment>
<dbReference type="EMBL" id="AQHV01000013">
    <property type="protein sequence ID" value="KKB54723.1"/>
    <property type="molecule type" value="Genomic_DNA"/>
</dbReference>
<protein>
    <submittedName>
        <fullName evidence="1">Uncharacterized protein</fullName>
    </submittedName>
</protein>
<dbReference type="HOGENOM" id="CLU_1193953_0_0_10"/>
<evidence type="ECO:0000313" key="1">
    <source>
        <dbReference type="EMBL" id="KKB54723.1"/>
    </source>
</evidence>
<reference evidence="1 2" key="1">
    <citation type="submission" date="2013-04" db="EMBL/GenBank/DDBJ databases">
        <title>The Genome Sequence of Parabacteroides goldsteinii DSM 19448.</title>
        <authorList>
            <consortium name="The Broad Institute Genomics Platform"/>
            <person name="Earl A."/>
            <person name="Ward D."/>
            <person name="Feldgarden M."/>
            <person name="Gevers D."/>
            <person name="Martens E."/>
            <person name="Sakamoto M."/>
            <person name="Benno Y."/>
            <person name="Song Y."/>
            <person name="Liu C."/>
            <person name="Lee J."/>
            <person name="Bolanos M."/>
            <person name="Vaisanen M.L."/>
            <person name="Finegold S.M."/>
            <person name="Walker B."/>
            <person name="Young S."/>
            <person name="Zeng Q."/>
            <person name="Gargeya S."/>
            <person name="Fitzgerald M."/>
            <person name="Haas B."/>
            <person name="Abouelleil A."/>
            <person name="Allen A.W."/>
            <person name="Alvarado L."/>
            <person name="Arachchi H.M."/>
            <person name="Berlin A.M."/>
            <person name="Chapman S.B."/>
            <person name="Gainer-Dewar J."/>
            <person name="Goldberg J."/>
            <person name="Griggs A."/>
            <person name="Gujja S."/>
            <person name="Hansen M."/>
            <person name="Howarth C."/>
            <person name="Imamovic A."/>
            <person name="Ireland A."/>
            <person name="Larimer J."/>
            <person name="McCowan C."/>
            <person name="Murphy C."/>
            <person name="Pearson M."/>
            <person name="Poon T.W."/>
            <person name="Priest M."/>
            <person name="Roberts A."/>
            <person name="Saif S."/>
            <person name="Shea T."/>
            <person name="Sisk P."/>
            <person name="Sykes S."/>
            <person name="Wortman J."/>
            <person name="Nusbaum C."/>
            <person name="Birren B."/>
        </authorList>
    </citation>
    <scope>NUCLEOTIDE SEQUENCE [LARGE SCALE GENOMIC DNA]</scope>
    <source>
        <strain evidence="1 2">DSM 19448</strain>
    </source>
</reference>
<organism evidence="1 2">
    <name type="scientific">Parabacteroides goldsteinii DSM 19448 = WAL 12034</name>
    <dbReference type="NCBI Taxonomy" id="927665"/>
    <lineage>
        <taxon>Bacteria</taxon>
        <taxon>Pseudomonadati</taxon>
        <taxon>Bacteroidota</taxon>
        <taxon>Bacteroidia</taxon>
        <taxon>Bacteroidales</taxon>
        <taxon>Tannerellaceae</taxon>
        <taxon>Parabacteroides</taxon>
    </lineage>
</organism>